<organism evidence="1 2">
    <name type="scientific">Elysia crispata</name>
    <name type="common">lettuce slug</name>
    <dbReference type="NCBI Taxonomy" id="231223"/>
    <lineage>
        <taxon>Eukaryota</taxon>
        <taxon>Metazoa</taxon>
        <taxon>Spiralia</taxon>
        <taxon>Lophotrochozoa</taxon>
        <taxon>Mollusca</taxon>
        <taxon>Gastropoda</taxon>
        <taxon>Heterobranchia</taxon>
        <taxon>Euthyneura</taxon>
        <taxon>Panpulmonata</taxon>
        <taxon>Sacoglossa</taxon>
        <taxon>Placobranchoidea</taxon>
        <taxon>Plakobranchidae</taxon>
        <taxon>Elysia</taxon>
    </lineage>
</organism>
<proteinExistence type="predicted"/>
<dbReference type="EMBL" id="JAWDGP010002325">
    <property type="protein sequence ID" value="KAK3783939.1"/>
    <property type="molecule type" value="Genomic_DNA"/>
</dbReference>
<evidence type="ECO:0000313" key="1">
    <source>
        <dbReference type="EMBL" id="KAK3783939.1"/>
    </source>
</evidence>
<sequence length="147" mass="16317">MSFYACVDLQSPQADLVPTPTRHLGRSREVSSLCRKVSSRVYPLGQPVPDVISENYFAEKRSATMESSVVCGDSAWDELRGRRGRQCMPSVDEGPRYTREPIAQNEAVKNSKISKNIPESFLSIESRCLGVSSLGRSTLSRCSRKSD</sequence>
<dbReference type="AlphaFoldDB" id="A0AAE1A9U8"/>
<name>A0AAE1A9U8_9GAST</name>
<comment type="caution">
    <text evidence="1">The sequence shown here is derived from an EMBL/GenBank/DDBJ whole genome shotgun (WGS) entry which is preliminary data.</text>
</comment>
<gene>
    <name evidence="1" type="ORF">RRG08_049074</name>
</gene>
<evidence type="ECO:0000313" key="2">
    <source>
        <dbReference type="Proteomes" id="UP001283361"/>
    </source>
</evidence>
<protein>
    <submittedName>
        <fullName evidence="1">Uncharacterized protein</fullName>
    </submittedName>
</protein>
<accession>A0AAE1A9U8</accession>
<reference evidence="1" key="1">
    <citation type="journal article" date="2023" name="G3 (Bethesda)">
        <title>A reference genome for the long-term kleptoplast-retaining sea slug Elysia crispata morphotype clarki.</title>
        <authorList>
            <person name="Eastman K.E."/>
            <person name="Pendleton A.L."/>
            <person name="Shaikh M.A."/>
            <person name="Suttiyut T."/>
            <person name="Ogas R."/>
            <person name="Tomko P."/>
            <person name="Gavelis G."/>
            <person name="Widhalm J.R."/>
            <person name="Wisecaver J.H."/>
        </authorList>
    </citation>
    <scope>NUCLEOTIDE SEQUENCE</scope>
    <source>
        <strain evidence="1">ECLA1</strain>
    </source>
</reference>
<keyword evidence="2" id="KW-1185">Reference proteome</keyword>
<dbReference type="Proteomes" id="UP001283361">
    <property type="component" value="Unassembled WGS sequence"/>
</dbReference>